<dbReference type="EMBL" id="JANPWB010000011">
    <property type="protein sequence ID" value="KAJ1132212.1"/>
    <property type="molecule type" value="Genomic_DNA"/>
</dbReference>
<keyword evidence="3" id="KW-1185">Reference proteome</keyword>
<proteinExistence type="predicted"/>
<dbReference type="Proteomes" id="UP001066276">
    <property type="component" value="Chromosome 7"/>
</dbReference>
<evidence type="ECO:0000313" key="2">
    <source>
        <dbReference type="EMBL" id="KAJ1132212.1"/>
    </source>
</evidence>
<dbReference type="AlphaFoldDB" id="A0AAV7PYN5"/>
<comment type="caution">
    <text evidence="2">The sequence shown here is derived from an EMBL/GenBank/DDBJ whole genome shotgun (WGS) entry which is preliminary data.</text>
</comment>
<keyword evidence="1" id="KW-0175">Coiled coil</keyword>
<organism evidence="2 3">
    <name type="scientific">Pleurodeles waltl</name>
    <name type="common">Iberian ribbed newt</name>
    <dbReference type="NCBI Taxonomy" id="8319"/>
    <lineage>
        <taxon>Eukaryota</taxon>
        <taxon>Metazoa</taxon>
        <taxon>Chordata</taxon>
        <taxon>Craniata</taxon>
        <taxon>Vertebrata</taxon>
        <taxon>Euteleostomi</taxon>
        <taxon>Amphibia</taxon>
        <taxon>Batrachia</taxon>
        <taxon>Caudata</taxon>
        <taxon>Salamandroidea</taxon>
        <taxon>Salamandridae</taxon>
        <taxon>Pleurodelinae</taxon>
        <taxon>Pleurodeles</taxon>
    </lineage>
</organism>
<feature type="coiled-coil region" evidence="1">
    <location>
        <begin position="84"/>
        <end position="139"/>
    </location>
</feature>
<sequence>MYVCGRLRVAFGPGEERNGASQTDGCITGQHFGTVLCPCGSPAAYSEIGGEWRCCGTLLNTAEPLQVELRAAIQGSRVALEGKIETVAVEVNLLRAELQKVSNKLKVSEGSIAELQSEVGTLRKQMLQATSAVERLEAQLEDAKGWSLCNNVRLLGFPGCAVLTVVFGASIDDDRTGAGRLSQEVFGVPVPWCPPSSWSVKSEKSLQKATEEEKRGNKGVCVNFSGRTRSLRRLVSTQGRLGGDFRHSVVDPLRVAGFSDTPGSVGGILGLLTSSSSFRWAVRGNFSLTAGTASISPLEVGQRCPRSAVRRSGGPCVEVPVAPQAPRCSFPCEVEQLRPGSACSEFFTAEQAVRHF</sequence>
<name>A0AAV7PYN5_PLEWA</name>
<accession>A0AAV7PYN5</accession>
<reference evidence="2" key="1">
    <citation type="journal article" date="2022" name="bioRxiv">
        <title>Sequencing and chromosome-scale assembly of the giantPleurodeles waltlgenome.</title>
        <authorList>
            <person name="Brown T."/>
            <person name="Elewa A."/>
            <person name="Iarovenko S."/>
            <person name="Subramanian E."/>
            <person name="Araus A.J."/>
            <person name="Petzold A."/>
            <person name="Susuki M."/>
            <person name="Suzuki K.-i.T."/>
            <person name="Hayashi T."/>
            <person name="Toyoda A."/>
            <person name="Oliveira C."/>
            <person name="Osipova E."/>
            <person name="Leigh N.D."/>
            <person name="Simon A."/>
            <person name="Yun M.H."/>
        </authorList>
    </citation>
    <scope>NUCLEOTIDE SEQUENCE</scope>
    <source>
        <strain evidence="2">20211129_DDA</strain>
        <tissue evidence="2">Liver</tissue>
    </source>
</reference>
<evidence type="ECO:0000256" key="1">
    <source>
        <dbReference type="SAM" id="Coils"/>
    </source>
</evidence>
<protein>
    <submittedName>
        <fullName evidence="2">Uncharacterized protein</fullName>
    </submittedName>
</protein>
<gene>
    <name evidence="2" type="ORF">NDU88_010539</name>
</gene>
<evidence type="ECO:0000313" key="3">
    <source>
        <dbReference type="Proteomes" id="UP001066276"/>
    </source>
</evidence>